<dbReference type="EMBL" id="LVJE01000044">
    <property type="protein sequence ID" value="OAB25645.1"/>
    <property type="molecule type" value="Genomic_DNA"/>
</dbReference>
<reference evidence="1 2" key="1">
    <citation type="submission" date="2016-03" db="EMBL/GenBank/DDBJ databases">
        <title>Draft genome sequence of Flavobacterium fryxellicola DSM 16209.</title>
        <authorList>
            <person name="Shin S.-K."/>
            <person name="Yi H."/>
        </authorList>
    </citation>
    <scope>NUCLEOTIDE SEQUENCE [LARGE SCALE GENOMIC DNA]</scope>
    <source>
        <strain evidence="1 2">DSM 16209</strain>
    </source>
</reference>
<protein>
    <submittedName>
        <fullName evidence="1">Uncharacterized protein</fullName>
    </submittedName>
</protein>
<name>A0A167UJC0_9FLAO</name>
<gene>
    <name evidence="1" type="ORF">FBFR_14155</name>
</gene>
<evidence type="ECO:0000313" key="2">
    <source>
        <dbReference type="Proteomes" id="UP000077164"/>
    </source>
</evidence>
<dbReference type="STRING" id="249352.SAMN05444395_10837"/>
<organism evidence="1 2">
    <name type="scientific">Flavobacterium fryxellicola</name>
    <dbReference type="NCBI Taxonomy" id="249352"/>
    <lineage>
        <taxon>Bacteria</taxon>
        <taxon>Pseudomonadati</taxon>
        <taxon>Bacteroidota</taxon>
        <taxon>Flavobacteriia</taxon>
        <taxon>Flavobacteriales</taxon>
        <taxon>Flavobacteriaceae</taxon>
        <taxon>Flavobacterium</taxon>
    </lineage>
</organism>
<comment type="caution">
    <text evidence="1">The sequence shown here is derived from an EMBL/GenBank/DDBJ whole genome shotgun (WGS) entry which is preliminary data.</text>
</comment>
<evidence type="ECO:0000313" key="1">
    <source>
        <dbReference type="EMBL" id="OAB25645.1"/>
    </source>
</evidence>
<dbReference type="Proteomes" id="UP000077164">
    <property type="component" value="Unassembled WGS sequence"/>
</dbReference>
<keyword evidence="2" id="KW-1185">Reference proteome</keyword>
<dbReference type="RefSeq" id="WP_066082461.1">
    <property type="nucleotide sequence ID" value="NZ_FRDK01000008.1"/>
</dbReference>
<dbReference type="AlphaFoldDB" id="A0A167UJC0"/>
<sequence length="179" mass="20019">MKSISLNIILCLFFFQLVLAQGEPVNYKYDDDNNISLLDKKEATLYISSNSHIVNSRASLNLQLMGNNVQIQQIGNYNSVNSYLKSKIIDISVVQKGNNNEVLLDKQANSLNQKVIQLGNNNKIHDFALYTKYDVTMELIQKGNNQNIQNFGSNSISRDMKVIQSGTGASVIIINSSKQ</sequence>
<dbReference type="OrthoDB" id="1361185at2"/>
<accession>A0A167UJC0</accession>
<proteinExistence type="predicted"/>